<organism evidence="2 3">
    <name type="scientific">Saccharopolyspora elongata</name>
    <dbReference type="NCBI Taxonomy" id="2530387"/>
    <lineage>
        <taxon>Bacteria</taxon>
        <taxon>Bacillati</taxon>
        <taxon>Actinomycetota</taxon>
        <taxon>Actinomycetes</taxon>
        <taxon>Pseudonocardiales</taxon>
        <taxon>Pseudonocardiaceae</taxon>
        <taxon>Saccharopolyspora</taxon>
    </lineage>
</organism>
<dbReference type="InterPro" id="IPR036165">
    <property type="entry name" value="YefM-like_sf"/>
</dbReference>
<protein>
    <submittedName>
        <fullName evidence="2">Type II toxin-antitoxin system prevent-host-death family antitoxin</fullName>
    </submittedName>
</protein>
<name>A0A4R4YCE7_9PSEU</name>
<sequence length="93" mass="10221">MSVDAVHMDDSAAIEVNVSSARAQLPNYIELASEGQYVYLTHRGKRVAALVAADVAEHWEAEEDAHWARRVAEAEESGTVSWEAAIVALERDQ</sequence>
<gene>
    <name evidence="2" type="ORF">E1288_32640</name>
</gene>
<evidence type="ECO:0000313" key="2">
    <source>
        <dbReference type="EMBL" id="TDD41469.1"/>
    </source>
</evidence>
<dbReference type="EMBL" id="SMKW01000058">
    <property type="protein sequence ID" value="TDD41469.1"/>
    <property type="molecule type" value="Genomic_DNA"/>
</dbReference>
<dbReference type="Gene3D" id="3.40.1620.10">
    <property type="entry name" value="YefM-like domain"/>
    <property type="match status" value="1"/>
</dbReference>
<dbReference type="SUPFAM" id="SSF143120">
    <property type="entry name" value="YefM-like"/>
    <property type="match status" value="1"/>
</dbReference>
<comment type="caution">
    <text evidence="2">The sequence shown here is derived from an EMBL/GenBank/DDBJ whole genome shotgun (WGS) entry which is preliminary data.</text>
</comment>
<reference evidence="2 3" key="1">
    <citation type="submission" date="2019-03" db="EMBL/GenBank/DDBJ databases">
        <title>Draft genome sequences of novel Actinobacteria.</title>
        <authorList>
            <person name="Sahin N."/>
            <person name="Ay H."/>
            <person name="Saygin H."/>
        </authorList>
    </citation>
    <scope>NUCLEOTIDE SEQUENCE [LARGE SCALE GENOMIC DNA]</scope>
    <source>
        <strain evidence="2 3">7K502</strain>
    </source>
</reference>
<evidence type="ECO:0000256" key="1">
    <source>
        <dbReference type="ARBA" id="ARBA00009981"/>
    </source>
</evidence>
<dbReference type="OrthoDB" id="3694535at2"/>
<dbReference type="AlphaFoldDB" id="A0A4R4YCE7"/>
<keyword evidence="3" id="KW-1185">Reference proteome</keyword>
<evidence type="ECO:0000313" key="3">
    <source>
        <dbReference type="Proteomes" id="UP000294947"/>
    </source>
</evidence>
<dbReference type="RefSeq" id="WP_132492145.1">
    <property type="nucleotide sequence ID" value="NZ_SMKW01000058.1"/>
</dbReference>
<dbReference type="Proteomes" id="UP000294947">
    <property type="component" value="Unassembled WGS sequence"/>
</dbReference>
<comment type="similarity">
    <text evidence="1">Belongs to the phD/YefM antitoxin family.</text>
</comment>
<accession>A0A4R4YCE7</accession>
<proteinExistence type="inferred from homology"/>